<evidence type="ECO:0000313" key="3">
    <source>
        <dbReference type="Proteomes" id="UP000319852"/>
    </source>
</evidence>
<reference evidence="2 3" key="1">
    <citation type="submission" date="2019-02" db="EMBL/GenBank/DDBJ databases">
        <title>Deep-cultivation of Planctomycetes and their phenomic and genomic characterization uncovers novel biology.</title>
        <authorList>
            <person name="Wiegand S."/>
            <person name="Jogler M."/>
            <person name="Boedeker C."/>
            <person name="Pinto D."/>
            <person name="Vollmers J."/>
            <person name="Rivas-Marin E."/>
            <person name="Kohn T."/>
            <person name="Peeters S.H."/>
            <person name="Heuer A."/>
            <person name="Rast P."/>
            <person name="Oberbeckmann S."/>
            <person name="Bunk B."/>
            <person name="Jeske O."/>
            <person name="Meyerdierks A."/>
            <person name="Storesund J.E."/>
            <person name="Kallscheuer N."/>
            <person name="Luecker S."/>
            <person name="Lage O.M."/>
            <person name="Pohl T."/>
            <person name="Merkel B.J."/>
            <person name="Hornburger P."/>
            <person name="Mueller R.-W."/>
            <person name="Bruemmer F."/>
            <person name="Labrenz M."/>
            <person name="Spormann A.M."/>
            <person name="Op den Camp H."/>
            <person name="Overmann J."/>
            <person name="Amann R."/>
            <person name="Jetten M.S.M."/>
            <person name="Mascher T."/>
            <person name="Medema M.H."/>
            <person name="Devos D.P."/>
            <person name="Kaster A.-K."/>
            <person name="Ovreas L."/>
            <person name="Rohde M."/>
            <person name="Galperin M.Y."/>
            <person name="Jogler C."/>
        </authorList>
    </citation>
    <scope>NUCLEOTIDE SEQUENCE [LARGE SCALE GENOMIC DNA]</scope>
    <source>
        <strain evidence="2 3">HG15A2</strain>
    </source>
</reference>
<organism evidence="2 3">
    <name type="scientific">Adhaeretor mobilis</name>
    <dbReference type="NCBI Taxonomy" id="1930276"/>
    <lineage>
        <taxon>Bacteria</taxon>
        <taxon>Pseudomonadati</taxon>
        <taxon>Planctomycetota</taxon>
        <taxon>Planctomycetia</taxon>
        <taxon>Pirellulales</taxon>
        <taxon>Lacipirellulaceae</taxon>
        <taxon>Adhaeretor</taxon>
    </lineage>
</organism>
<sequence length="73" mass="8365">MWHLKDSPYKPLFIMQGVCLSLLVVALMFDHSFGEPSIEKQLEQLQEKLTVLESRVAECQGKQNDNVIETSKD</sequence>
<keyword evidence="3" id="KW-1185">Reference proteome</keyword>
<keyword evidence="1" id="KW-0175">Coiled coil</keyword>
<dbReference type="EMBL" id="CP036263">
    <property type="protein sequence ID" value="QDS99618.1"/>
    <property type="molecule type" value="Genomic_DNA"/>
</dbReference>
<dbReference type="AlphaFoldDB" id="A0A517MXK6"/>
<gene>
    <name evidence="2" type="ORF">HG15A2_29440</name>
</gene>
<dbReference type="KEGG" id="amob:HG15A2_29440"/>
<name>A0A517MXK6_9BACT</name>
<feature type="coiled-coil region" evidence="1">
    <location>
        <begin position="35"/>
        <end position="62"/>
    </location>
</feature>
<accession>A0A517MXK6</accession>
<proteinExistence type="predicted"/>
<dbReference type="Proteomes" id="UP000319852">
    <property type="component" value="Chromosome"/>
</dbReference>
<evidence type="ECO:0000313" key="2">
    <source>
        <dbReference type="EMBL" id="QDS99618.1"/>
    </source>
</evidence>
<protein>
    <submittedName>
        <fullName evidence="2">Uncharacterized protein</fullName>
    </submittedName>
</protein>
<evidence type="ECO:0000256" key="1">
    <source>
        <dbReference type="SAM" id="Coils"/>
    </source>
</evidence>